<accession>A0A5S9QYM7</accession>
<keyword evidence="12" id="KW-1185">Reference proteome</keyword>
<dbReference type="PANTHER" id="PTHR38686:SF1">
    <property type="entry name" value="APOLIPOPROTEIN N-ACYLTRANSFERASE"/>
    <property type="match status" value="1"/>
</dbReference>
<dbReference type="Pfam" id="PF00795">
    <property type="entry name" value="CN_hydrolase"/>
    <property type="match status" value="1"/>
</dbReference>
<feature type="transmembrane region" description="Helical" evidence="9">
    <location>
        <begin position="17"/>
        <end position="47"/>
    </location>
</feature>
<evidence type="ECO:0000256" key="9">
    <source>
        <dbReference type="HAMAP-Rule" id="MF_01148"/>
    </source>
</evidence>
<dbReference type="InterPro" id="IPR036526">
    <property type="entry name" value="C-N_Hydrolase_sf"/>
</dbReference>
<evidence type="ECO:0000256" key="8">
    <source>
        <dbReference type="ARBA" id="ARBA00023315"/>
    </source>
</evidence>
<dbReference type="PANTHER" id="PTHR38686">
    <property type="entry name" value="APOLIPOPROTEIN N-ACYLTRANSFERASE"/>
    <property type="match status" value="1"/>
</dbReference>
<dbReference type="PROSITE" id="PS50263">
    <property type="entry name" value="CN_HYDROLASE"/>
    <property type="match status" value="1"/>
</dbReference>
<comment type="subcellular location">
    <subcellularLocation>
        <location evidence="1 9">Cell membrane</location>
        <topology evidence="1 9">Multi-pass membrane protein</topology>
    </subcellularLocation>
</comment>
<dbReference type="CDD" id="cd07571">
    <property type="entry name" value="ALP_N-acyl_transferase"/>
    <property type="match status" value="1"/>
</dbReference>
<evidence type="ECO:0000256" key="3">
    <source>
        <dbReference type="ARBA" id="ARBA00022475"/>
    </source>
</evidence>
<keyword evidence="11" id="KW-0449">Lipoprotein</keyword>
<reference evidence="11 12" key="1">
    <citation type="submission" date="2019-11" db="EMBL/GenBank/DDBJ databases">
        <authorList>
            <person name="Holert J."/>
        </authorList>
    </citation>
    <scope>NUCLEOTIDE SEQUENCE [LARGE SCALE GENOMIC DNA]</scope>
    <source>
        <strain evidence="11">SB11_3</strain>
    </source>
</reference>
<dbReference type="OrthoDB" id="9804277at2"/>
<evidence type="ECO:0000313" key="12">
    <source>
        <dbReference type="Proteomes" id="UP000441399"/>
    </source>
</evidence>
<dbReference type="InterPro" id="IPR045378">
    <property type="entry name" value="LNT_N"/>
</dbReference>
<protein>
    <recommendedName>
        <fullName evidence="9">Apolipoprotein N-acyltransferase</fullName>
        <shortName evidence="9">ALP N-acyltransferase</shortName>
        <ecNumber evidence="9">2.3.1.269</ecNumber>
    </recommendedName>
</protein>
<comment type="similarity">
    <text evidence="2 9">Belongs to the CN hydrolase family. Apolipoprotein N-acyltransferase subfamily.</text>
</comment>
<comment type="catalytic activity">
    <reaction evidence="9">
        <text>N-terminal S-1,2-diacyl-sn-glyceryl-L-cysteinyl-[lipoprotein] + a glycerophospholipid = N-acyl-S-1,2-diacyl-sn-glyceryl-L-cysteinyl-[lipoprotein] + a 2-acyl-sn-glycero-3-phospholipid + H(+)</text>
        <dbReference type="Rhea" id="RHEA:48228"/>
        <dbReference type="Rhea" id="RHEA-COMP:14681"/>
        <dbReference type="Rhea" id="RHEA-COMP:14684"/>
        <dbReference type="ChEBI" id="CHEBI:15378"/>
        <dbReference type="ChEBI" id="CHEBI:136912"/>
        <dbReference type="ChEBI" id="CHEBI:140656"/>
        <dbReference type="ChEBI" id="CHEBI:140657"/>
        <dbReference type="ChEBI" id="CHEBI:140660"/>
        <dbReference type="EC" id="2.3.1.269"/>
    </reaction>
</comment>
<evidence type="ECO:0000256" key="2">
    <source>
        <dbReference type="ARBA" id="ARBA00010065"/>
    </source>
</evidence>
<name>A0A5S9QYM7_9GAMM</name>
<dbReference type="GO" id="GO:0016410">
    <property type="term" value="F:N-acyltransferase activity"/>
    <property type="evidence" value="ECO:0007669"/>
    <property type="project" value="UniProtKB-UniRule"/>
</dbReference>
<feature type="transmembrane region" description="Helical" evidence="9">
    <location>
        <begin position="166"/>
        <end position="190"/>
    </location>
</feature>
<dbReference type="EMBL" id="CACSIO010000056">
    <property type="protein sequence ID" value="CAA0123947.1"/>
    <property type="molecule type" value="Genomic_DNA"/>
</dbReference>
<feature type="transmembrane region" description="Helical" evidence="9">
    <location>
        <begin position="59"/>
        <end position="79"/>
    </location>
</feature>
<dbReference type="InterPro" id="IPR004563">
    <property type="entry name" value="Apolipo_AcylTrfase"/>
</dbReference>
<evidence type="ECO:0000256" key="7">
    <source>
        <dbReference type="ARBA" id="ARBA00023136"/>
    </source>
</evidence>
<dbReference type="InterPro" id="IPR003010">
    <property type="entry name" value="C-N_Hydrolase"/>
</dbReference>
<keyword evidence="8 9" id="KW-0012">Acyltransferase</keyword>
<dbReference type="GO" id="GO:0042158">
    <property type="term" value="P:lipoprotein biosynthetic process"/>
    <property type="evidence" value="ECO:0007669"/>
    <property type="project" value="UniProtKB-UniRule"/>
</dbReference>
<keyword evidence="5 9" id="KW-0812">Transmembrane</keyword>
<evidence type="ECO:0000256" key="1">
    <source>
        <dbReference type="ARBA" id="ARBA00004651"/>
    </source>
</evidence>
<feature type="transmembrane region" description="Helical" evidence="9">
    <location>
        <begin position="129"/>
        <end position="154"/>
    </location>
</feature>
<dbReference type="GO" id="GO:0005886">
    <property type="term" value="C:plasma membrane"/>
    <property type="evidence" value="ECO:0007669"/>
    <property type="project" value="UniProtKB-SubCell"/>
</dbReference>
<dbReference type="NCBIfam" id="TIGR00546">
    <property type="entry name" value="lnt"/>
    <property type="match status" value="1"/>
</dbReference>
<evidence type="ECO:0000256" key="5">
    <source>
        <dbReference type="ARBA" id="ARBA00022692"/>
    </source>
</evidence>
<evidence type="ECO:0000256" key="6">
    <source>
        <dbReference type="ARBA" id="ARBA00022989"/>
    </source>
</evidence>
<evidence type="ECO:0000256" key="4">
    <source>
        <dbReference type="ARBA" id="ARBA00022679"/>
    </source>
</evidence>
<feature type="transmembrane region" description="Helical" evidence="9">
    <location>
        <begin position="485"/>
        <end position="506"/>
    </location>
</feature>
<keyword evidence="7 9" id="KW-0472">Membrane</keyword>
<feature type="domain" description="CN hydrolase" evidence="10">
    <location>
        <begin position="239"/>
        <end position="478"/>
    </location>
</feature>
<dbReference type="Proteomes" id="UP000441399">
    <property type="component" value="Unassembled WGS sequence"/>
</dbReference>
<comment type="pathway">
    <text evidence="9">Protein modification; lipoprotein biosynthesis (N-acyl transfer).</text>
</comment>
<comment type="function">
    <text evidence="9">Catalyzes the phospholipid dependent N-acylation of the N-terminal cysteine of apolipoprotein, the last step in lipoprotein maturation.</text>
</comment>
<dbReference type="UniPathway" id="UPA00666"/>
<organism evidence="11 12">
    <name type="scientific">BD1-7 clade bacterium</name>
    <dbReference type="NCBI Taxonomy" id="2029982"/>
    <lineage>
        <taxon>Bacteria</taxon>
        <taxon>Pseudomonadati</taxon>
        <taxon>Pseudomonadota</taxon>
        <taxon>Gammaproteobacteria</taxon>
        <taxon>Cellvibrionales</taxon>
        <taxon>Spongiibacteraceae</taxon>
        <taxon>BD1-7 clade</taxon>
    </lineage>
</organism>
<gene>
    <name evidence="11" type="primary">lnt_2</name>
    <name evidence="9" type="synonym">lnt</name>
    <name evidence="11" type="ORF">OPDIPICF_02920</name>
</gene>
<dbReference type="Pfam" id="PF20154">
    <property type="entry name" value="LNT_N"/>
    <property type="match status" value="1"/>
</dbReference>
<dbReference type="SUPFAM" id="SSF56317">
    <property type="entry name" value="Carbon-nitrogen hydrolase"/>
    <property type="match status" value="1"/>
</dbReference>
<proteinExistence type="inferred from homology"/>
<feature type="transmembrane region" description="Helical" evidence="9">
    <location>
        <begin position="202"/>
        <end position="220"/>
    </location>
</feature>
<keyword evidence="6 9" id="KW-1133">Transmembrane helix</keyword>
<keyword evidence="3 9" id="KW-1003">Cell membrane</keyword>
<feature type="transmembrane region" description="Helical" evidence="9">
    <location>
        <begin position="91"/>
        <end position="117"/>
    </location>
</feature>
<dbReference type="EC" id="2.3.1.269" evidence="9"/>
<dbReference type="AlphaFoldDB" id="A0A5S9QYM7"/>
<sequence length="525" mass="58935">MDTFFGISGRFQTPATLIFLILGAALATLSWAPFNLWPLALVTLVIFHQAIATASVKQVVWRSMLFGLVMNLSGIYWLYVSMHEHGGASPFLATLMVVGFCIFLAVVLFLPFVYLYARIWRDAPTGLTLGFAAMWVLNEWYRSWILTGFPWLYFGYTQTEASLAPWAPVIGTFGLTFVLAFTAGVISQWINQIKHGRASKKALISQTLIVALLWIAPFGLKQVEWVTRKDDTPVKVALIQPNLSLQEKWNPAMFQPILNYFRQTTEELTDQDIVIWPETAIPRNYHRVTGYLDVIDTEGQASNTSVILGIPSKWRKDDRIVSHNSIISIGAGKGIYHKQKLVPFGEYVPLEDWIRGLIQFFDLPMSHFRPGPENQEMLKAGNIEIAPFICYEVVYPDLVSKAAEHADIFLTVSNDAWFGESIGPLQHLQMAQMRALENGRYLLRGTNTGVTVVVGPDGKIIEQLPQFERGVLKTEVYAMKGLTPLARYGTLPVVLLSAFIAVILFLSKRSFARRPGDNANDPNTD</sequence>
<dbReference type="HAMAP" id="MF_01148">
    <property type="entry name" value="Lnt"/>
    <property type="match status" value="1"/>
</dbReference>
<evidence type="ECO:0000313" key="11">
    <source>
        <dbReference type="EMBL" id="CAA0123947.1"/>
    </source>
</evidence>
<dbReference type="Gene3D" id="3.60.110.10">
    <property type="entry name" value="Carbon-nitrogen hydrolase"/>
    <property type="match status" value="1"/>
</dbReference>
<evidence type="ECO:0000259" key="10">
    <source>
        <dbReference type="PROSITE" id="PS50263"/>
    </source>
</evidence>
<keyword evidence="4 9" id="KW-0808">Transferase</keyword>